<dbReference type="FunFam" id="3.30.830.10:FF:000005">
    <property type="entry name" value="nardilysin isoform X1"/>
    <property type="match status" value="1"/>
</dbReference>
<evidence type="ECO:0000256" key="5">
    <source>
        <dbReference type="ARBA" id="ARBA00022670"/>
    </source>
</evidence>
<dbReference type="InterPro" id="IPR011249">
    <property type="entry name" value="Metalloenz_LuxS/M16"/>
</dbReference>
<dbReference type="OrthoDB" id="9811314at2"/>
<feature type="domain" description="Coenzyme PQQ synthesis protein F-like C-terminal lobe" evidence="16">
    <location>
        <begin position="744"/>
        <end position="842"/>
    </location>
</feature>
<evidence type="ECO:0000256" key="7">
    <source>
        <dbReference type="ARBA" id="ARBA00022801"/>
    </source>
</evidence>
<dbReference type="GO" id="GO:0046872">
    <property type="term" value="F:metal ion binding"/>
    <property type="evidence" value="ECO:0007669"/>
    <property type="project" value="UniProtKB-KW"/>
</dbReference>
<dbReference type="RefSeq" id="WP_068373432.1">
    <property type="nucleotide sequence ID" value="NZ_LSNE01000003.1"/>
</dbReference>
<keyword evidence="9" id="KW-0482">Metalloprotease</keyword>
<evidence type="ECO:0000313" key="17">
    <source>
        <dbReference type="EMBL" id="KXI29948.1"/>
    </source>
</evidence>
<comment type="similarity">
    <text evidence="2">Belongs to the peptidase M16 family.</text>
</comment>
<evidence type="ECO:0000256" key="8">
    <source>
        <dbReference type="ARBA" id="ARBA00022833"/>
    </source>
</evidence>
<evidence type="ECO:0000259" key="16">
    <source>
        <dbReference type="Pfam" id="PF22456"/>
    </source>
</evidence>
<evidence type="ECO:0000256" key="9">
    <source>
        <dbReference type="ARBA" id="ARBA00023049"/>
    </source>
</evidence>
<keyword evidence="6" id="KW-0479">Metal-binding</keyword>
<feature type="domain" description="Peptidase M16 N-terminal" evidence="13">
    <location>
        <begin position="23"/>
        <end position="157"/>
    </location>
</feature>
<dbReference type="Pfam" id="PF22456">
    <property type="entry name" value="PqqF-like_C_4"/>
    <property type="match status" value="1"/>
</dbReference>
<dbReference type="Pfam" id="PF05193">
    <property type="entry name" value="Peptidase_M16_C"/>
    <property type="match status" value="1"/>
</dbReference>
<evidence type="ECO:0000259" key="13">
    <source>
        <dbReference type="Pfam" id="PF00675"/>
    </source>
</evidence>
<keyword evidence="8" id="KW-0862">Zinc</keyword>
<evidence type="ECO:0000256" key="4">
    <source>
        <dbReference type="ARBA" id="ARBA00017565"/>
    </source>
</evidence>
<evidence type="ECO:0000256" key="10">
    <source>
        <dbReference type="ARBA" id="ARBA00029597"/>
    </source>
</evidence>
<keyword evidence="18" id="KW-1185">Reference proteome</keyword>
<reference evidence="18" key="1">
    <citation type="submission" date="2016-02" db="EMBL/GenBank/DDBJ databases">
        <authorList>
            <person name="Schultz-Johansen M."/>
            <person name="Glaring M.A."/>
            <person name="Bech P.K."/>
            <person name="Stougaard P."/>
        </authorList>
    </citation>
    <scope>NUCLEOTIDE SEQUENCE [LARGE SCALE GENOMIC DNA]</scope>
    <source>
        <strain evidence="18">S66</strain>
    </source>
</reference>
<evidence type="ECO:0000256" key="12">
    <source>
        <dbReference type="ARBA" id="ARBA00033450"/>
    </source>
</evidence>
<proteinExistence type="inferred from homology"/>
<dbReference type="InterPro" id="IPR032632">
    <property type="entry name" value="Peptidase_M16_M"/>
</dbReference>
<dbReference type="STRING" id="1799789.AX660_08005"/>
<dbReference type="PANTHER" id="PTHR43690">
    <property type="entry name" value="NARDILYSIN"/>
    <property type="match status" value="1"/>
</dbReference>
<keyword evidence="5" id="KW-0645">Protease</keyword>
<dbReference type="GO" id="GO:0006508">
    <property type="term" value="P:proteolysis"/>
    <property type="evidence" value="ECO:0007669"/>
    <property type="project" value="UniProtKB-KW"/>
</dbReference>
<protein>
    <recommendedName>
        <fullName evidence="4">Protease 3</fullName>
        <ecNumber evidence="3">3.4.24.55</ecNumber>
    </recommendedName>
    <alternativeName>
        <fullName evidence="12">Pitrilysin</fullName>
    </alternativeName>
    <alternativeName>
        <fullName evidence="11">Protease III</fullName>
    </alternativeName>
    <alternativeName>
        <fullName evidence="10">Protease pi</fullName>
    </alternativeName>
</protein>
<evidence type="ECO:0000313" key="18">
    <source>
        <dbReference type="Proteomes" id="UP000070299"/>
    </source>
</evidence>
<organism evidence="17 18">
    <name type="scientific">Paraglaciecola hydrolytica</name>
    <dbReference type="NCBI Taxonomy" id="1799789"/>
    <lineage>
        <taxon>Bacteria</taxon>
        <taxon>Pseudomonadati</taxon>
        <taxon>Pseudomonadota</taxon>
        <taxon>Gammaproteobacteria</taxon>
        <taxon>Alteromonadales</taxon>
        <taxon>Alteromonadaceae</taxon>
        <taxon>Paraglaciecola</taxon>
    </lineage>
</organism>
<evidence type="ECO:0000259" key="15">
    <source>
        <dbReference type="Pfam" id="PF16187"/>
    </source>
</evidence>
<dbReference type="InterPro" id="IPR054734">
    <property type="entry name" value="PqqF-like_C_4"/>
</dbReference>
<dbReference type="EC" id="3.4.24.55" evidence="3"/>
<comment type="function">
    <text evidence="1">Endopeptidase that degrades small peptides of less than 7 kDa, such as glucagon and insulin.</text>
</comment>
<dbReference type="InterPro" id="IPR007863">
    <property type="entry name" value="Peptidase_M16_C"/>
</dbReference>
<keyword evidence="7" id="KW-0378">Hydrolase</keyword>
<feature type="domain" description="Peptidase M16 C-terminal" evidence="14">
    <location>
        <begin position="182"/>
        <end position="359"/>
    </location>
</feature>
<name>A0A136A3Y1_9ALTE</name>
<dbReference type="Gene3D" id="3.30.830.10">
    <property type="entry name" value="Metalloenzyme, LuxS/M16 peptidase-like"/>
    <property type="match status" value="4"/>
</dbReference>
<dbReference type="GO" id="GO:0004222">
    <property type="term" value="F:metalloendopeptidase activity"/>
    <property type="evidence" value="ECO:0007669"/>
    <property type="project" value="UniProtKB-EC"/>
</dbReference>
<dbReference type="Pfam" id="PF00675">
    <property type="entry name" value="Peptidase_M16"/>
    <property type="match status" value="1"/>
</dbReference>
<comment type="caution">
    <text evidence="17">The sequence shown here is derived from an EMBL/GenBank/DDBJ whole genome shotgun (WGS) entry which is preliminary data.</text>
</comment>
<evidence type="ECO:0000256" key="11">
    <source>
        <dbReference type="ARBA" id="ARBA00031184"/>
    </source>
</evidence>
<evidence type="ECO:0000256" key="3">
    <source>
        <dbReference type="ARBA" id="ARBA00012449"/>
    </source>
</evidence>
<gene>
    <name evidence="17" type="ORF">AX660_08005</name>
</gene>
<dbReference type="SUPFAM" id="SSF63411">
    <property type="entry name" value="LuxS/MPP-like metallohydrolase"/>
    <property type="match status" value="4"/>
</dbReference>
<evidence type="ECO:0000259" key="14">
    <source>
        <dbReference type="Pfam" id="PF05193"/>
    </source>
</evidence>
<dbReference type="PANTHER" id="PTHR43690:SF18">
    <property type="entry name" value="INSULIN-DEGRADING ENZYME-RELATED"/>
    <property type="match status" value="1"/>
</dbReference>
<feature type="domain" description="Peptidase M16 middle/third" evidence="15">
    <location>
        <begin position="367"/>
        <end position="643"/>
    </location>
</feature>
<dbReference type="Pfam" id="PF16187">
    <property type="entry name" value="Peptidase_M16_M"/>
    <property type="match status" value="1"/>
</dbReference>
<evidence type="ECO:0000256" key="1">
    <source>
        <dbReference type="ARBA" id="ARBA00002184"/>
    </source>
</evidence>
<sequence length="919" mass="104950">MLKSATDLRQYAHITLPNGMGVLVVEDLKSQKSACSATLHVGHFDDHDDCHGLSHLLEHLLFLGNASYQQANALSNFVAQHGGSINASTATEYTSYFFDVLSEQLDEALAQFAAMLSSPLLAEAYIAKEIQAIDAEYLLKQKDDLRRLYQVHKETCNPKHPFSKFSVGNNQTFGAFTPSQLKDKLHSFHQRFYQPANLRLCVVSQLPLAKTKNLIEKHFKHWQNTTPLENPEYPPLYLEHHLGLQINIEPLQHAQRLIITFALPSQHDFYRTKPLAFLSHILGDEGQGCLLDYYKSQNWATSLSAGGGIDGANFKDFNINLQLTQQGLTKVDNIVRTLFSYLQLISTEGLESWRLEELRVLNNLMWNYSEPLKPIDEALKLSHAMFDYPSEHYLAGDYLLDQPSVTLIEQMLALFKPQNMRLKLIHKALQTDKVARWYDTPYKTIALSSGRLADYANPPAITQLKLPQANRYLPDCSLVKNLQEEFKLPKRLVNEQGLELWFGQDHKFLQAKGDCFITFDCATSANGITTATHKRLWVALINEKLKQKYYQANLAGMHFHLYPHQGGFSLQTNGFSARQLEFCTQLLTQIVLSEDFAGSFEQIKANQLQALGNSLLNKPINRLFSLLAVLMQQYNYAPIDMAEIMFETQLSDILTTKDQLFASFYMEGMMFGNWGIEDTHEVLLKVKQFRREHQVNPPVKKGLADLRHVPSQIHHVDSQHPDDAVVCYFQAPSASIQDTALTILLEQLLATPFFNQMRTERQLGYLVGSGYLPYNQHPGIALYIQSPHQSAQQLLVAIHGFINEFRAQLLTYQEIWPSLKSSVMRQLSENDTHLSMQSQRLWMAIGNKDFNFEHQAKMTKVLEQLTFADIINFCEKWIKREQFGELILISSKNPKWQDSPSQQVIGSISEFKKTSNYLH</sequence>
<evidence type="ECO:0000256" key="2">
    <source>
        <dbReference type="ARBA" id="ARBA00007261"/>
    </source>
</evidence>
<dbReference type="EMBL" id="LSNE01000003">
    <property type="protein sequence ID" value="KXI29948.1"/>
    <property type="molecule type" value="Genomic_DNA"/>
</dbReference>
<evidence type="ECO:0000256" key="6">
    <source>
        <dbReference type="ARBA" id="ARBA00022723"/>
    </source>
</evidence>
<dbReference type="InterPro" id="IPR050626">
    <property type="entry name" value="Peptidase_M16"/>
</dbReference>
<dbReference type="Proteomes" id="UP000070299">
    <property type="component" value="Unassembled WGS sequence"/>
</dbReference>
<dbReference type="AlphaFoldDB" id="A0A136A3Y1"/>
<dbReference type="InterPro" id="IPR011765">
    <property type="entry name" value="Pept_M16_N"/>
</dbReference>
<accession>A0A136A3Y1</accession>